<protein>
    <recommendedName>
        <fullName evidence="2">Glyoxalase-like domain-containing protein</fullName>
    </recommendedName>
</protein>
<evidence type="ECO:0000256" key="1">
    <source>
        <dbReference type="SAM" id="MobiDB-lite"/>
    </source>
</evidence>
<sequence>MTPIAPADGTASSGPGAWFRHRGDLVAAFATTDHLQGARLGSRIAELDPDAHVDVRECTVRVRVLGGAEPLQRTEAIDALAREAGAPSSPQSVRLLSVVLETAVPGAAASFWQAVLGYRREQDALVDPLGRRPALILRTVSGAPAPRGRLHLDSTRPDGPEADGAPALGGAFPGGPYGVRAADPEGTIADLLPWGPSAEDPAVSAWHGGFSAQAAWHAPSVPAAAAFAESIAELADGASCPLAIDRRRALVVADSGKDLWETHPGFADLAAAVQAQAHSAGLTEDGTGLGVVQAFLSADSAERIRGFWAAALGYEEDSRDGVLDLVDPLRLGPVLGFQDVDEPLAPLAGDPFHLLLDAPPTVLDKILEAPGLQGAAVREAEPGVRILEDPEGNQLELRRLAPVSSDEAALG</sequence>
<feature type="region of interest" description="Disordered" evidence="1">
    <location>
        <begin position="146"/>
        <end position="176"/>
    </location>
</feature>
<name>A0A291GXS4_9MICO</name>
<accession>A0A291GXS4</accession>
<dbReference type="PANTHER" id="PTHR35908:SF1">
    <property type="entry name" value="CONSERVED PROTEIN"/>
    <property type="match status" value="1"/>
</dbReference>
<dbReference type="Pfam" id="PF18029">
    <property type="entry name" value="Glyoxalase_6"/>
    <property type="match status" value="2"/>
</dbReference>
<dbReference type="KEGG" id="bgg:CFK41_09285"/>
<gene>
    <name evidence="3" type="ORF">CFK41_09285</name>
</gene>
<proteinExistence type="predicted"/>
<evidence type="ECO:0000259" key="2">
    <source>
        <dbReference type="Pfam" id="PF18029"/>
    </source>
</evidence>
<dbReference type="RefSeq" id="WP_096799401.1">
    <property type="nucleotide sequence ID" value="NZ_CP023564.1"/>
</dbReference>
<evidence type="ECO:0000313" key="3">
    <source>
        <dbReference type="EMBL" id="ATG54936.1"/>
    </source>
</evidence>
<dbReference type="OrthoDB" id="15077at2"/>
<dbReference type="Gene3D" id="3.10.180.10">
    <property type="entry name" value="2,3-Dihydroxybiphenyl 1,2-Dioxygenase, domain 1"/>
    <property type="match status" value="2"/>
</dbReference>
<keyword evidence="4" id="KW-1185">Reference proteome</keyword>
<feature type="compositionally biased region" description="Basic and acidic residues" evidence="1">
    <location>
        <begin position="150"/>
        <end position="159"/>
    </location>
</feature>
<dbReference type="CDD" id="cd06587">
    <property type="entry name" value="VOC"/>
    <property type="match status" value="1"/>
</dbReference>
<dbReference type="AlphaFoldDB" id="A0A291GXS4"/>
<evidence type="ECO:0000313" key="4">
    <source>
        <dbReference type="Proteomes" id="UP000217889"/>
    </source>
</evidence>
<dbReference type="PANTHER" id="PTHR35908">
    <property type="entry name" value="HYPOTHETICAL FUSION PROTEIN"/>
    <property type="match status" value="1"/>
</dbReference>
<dbReference type="InterPro" id="IPR029068">
    <property type="entry name" value="Glyas_Bleomycin-R_OHBP_Dase"/>
</dbReference>
<dbReference type="InterPro" id="IPR041581">
    <property type="entry name" value="Glyoxalase_6"/>
</dbReference>
<feature type="domain" description="Glyoxalase-like" evidence="2">
    <location>
        <begin position="97"/>
        <end position="187"/>
    </location>
</feature>
<dbReference type="Proteomes" id="UP000217889">
    <property type="component" value="Chromosome"/>
</dbReference>
<reference evidence="3 4" key="1">
    <citation type="journal article" date="2014" name="Int. J. Syst. Evol. Microbiol.">
        <title>Brachybacterium ginsengisoli sp. nov., isolated from soil of a ginseng field.</title>
        <authorList>
            <person name="Hoang V.A."/>
            <person name="Kim Y.J."/>
            <person name="Nguyen N.L."/>
            <person name="Yang D.C."/>
        </authorList>
    </citation>
    <scope>NUCLEOTIDE SEQUENCE [LARGE SCALE GENOMIC DNA]</scope>
    <source>
        <strain evidence="3 4">DCY80</strain>
    </source>
</reference>
<feature type="domain" description="Glyoxalase-like" evidence="2">
    <location>
        <begin position="295"/>
        <end position="397"/>
    </location>
</feature>
<organism evidence="3 4">
    <name type="scientific">Brachybacterium ginsengisoli</name>
    <dbReference type="NCBI Taxonomy" id="1331682"/>
    <lineage>
        <taxon>Bacteria</taxon>
        <taxon>Bacillati</taxon>
        <taxon>Actinomycetota</taxon>
        <taxon>Actinomycetes</taxon>
        <taxon>Micrococcales</taxon>
        <taxon>Dermabacteraceae</taxon>
        <taxon>Brachybacterium</taxon>
    </lineage>
</organism>
<dbReference type="EMBL" id="CP023564">
    <property type="protein sequence ID" value="ATG54936.1"/>
    <property type="molecule type" value="Genomic_DNA"/>
</dbReference>